<evidence type="ECO:0000313" key="2">
    <source>
        <dbReference type="EMBL" id="TNN73896.1"/>
    </source>
</evidence>
<dbReference type="AlphaFoldDB" id="A0A4Z2I768"/>
<dbReference type="Proteomes" id="UP000314294">
    <property type="component" value="Unassembled WGS sequence"/>
</dbReference>
<accession>A0A4Z2I768</accession>
<evidence type="ECO:0000313" key="3">
    <source>
        <dbReference type="Proteomes" id="UP000314294"/>
    </source>
</evidence>
<keyword evidence="3" id="KW-1185">Reference proteome</keyword>
<sequence length="77" mass="8266">MVSGTVVLQQALLAHGFPRDPELKWLWIWLYAAKISVAKCPVCSQRGGGLTLQSGASGSPRSLPRLRHLGALEGGRN</sequence>
<organism evidence="2 3">
    <name type="scientific">Liparis tanakae</name>
    <name type="common">Tanaka's snailfish</name>
    <dbReference type="NCBI Taxonomy" id="230148"/>
    <lineage>
        <taxon>Eukaryota</taxon>
        <taxon>Metazoa</taxon>
        <taxon>Chordata</taxon>
        <taxon>Craniata</taxon>
        <taxon>Vertebrata</taxon>
        <taxon>Euteleostomi</taxon>
        <taxon>Actinopterygii</taxon>
        <taxon>Neopterygii</taxon>
        <taxon>Teleostei</taxon>
        <taxon>Neoteleostei</taxon>
        <taxon>Acanthomorphata</taxon>
        <taxon>Eupercaria</taxon>
        <taxon>Perciformes</taxon>
        <taxon>Cottioidei</taxon>
        <taxon>Cottales</taxon>
        <taxon>Liparidae</taxon>
        <taxon>Liparis</taxon>
    </lineage>
</organism>
<dbReference type="EMBL" id="SRLO01000120">
    <property type="protein sequence ID" value="TNN73896.1"/>
    <property type="molecule type" value="Genomic_DNA"/>
</dbReference>
<reference evidence="2 3" key="1">
    <citation type="submission" date="2019-03" db="EMBL/GenBank/DDBJ databases">
        <title>First draft genome of Liparis tanakae, snailfish: a comprehensive survey of snailfish specific genes.</title>
        <authorList>
            <person name="Kim W."/>
            <person name="Song I."/>
            <person name="Jeong J.-H."/>
            <person name="Kim D."/>
            <person name="Kim S."/>
            <person name="Ryu S."/>
            <person name="Song J.Y."/>
            <person name="Lee S.K."/>
        </authorList>
    </citation>
    <scope>NUCLEOTIDE SEQUENCE [LARGE SCALE GENOMIC DNA]</scope>
    <source>
        <tissue evidence="2">Muscle</tissue>
    </source>
</reference>
<feature type="region of interest" description="Disordered" evidence="1">
    <location>
        <begin position="54"/>
        <end position="77"/>
    </location>
</feature>
<proteinExistence type="predicted"/>
<evidence type="ECO:0000256" key="1">
    <source>
        <dbReference type="SAM" id="MobiDB-lite"/>
    </source>
</evidence>
<comment type="caution">
    <text evidence="2">The sequence shown here is derived from an EMBL/GenBank/DDBJ whole genome shotgun (WGS) entry which is preliminary data.</text>
</comment>
<gene>
    <name evidence="2" type="ORF">EYF80_015913</name>
</gene>
<name>A0A4Z2I768_9TELE</name>
<protein>
    <submittedName>
        <fullName evidence="2">Uncharacterized protein</fullName>
    </submittedName>
</protein>